<comment type="subcellular location">
    <subcellularLocation>
        <location evidence="1 7">Mitochondrion</location>
    </subcellularLocation>
</comment>
<sequence length="429" mass="48934">MDSSKTSLFSSRSACLNRVKRVVDLLKMRIFERRYCSVRVVSNSETKLIKHLKSEIKLRGPITVADYMRHALKNPIGGYYATKQDVIGSDGDFITSPEISQMFGELIGVWCVHEWLRLGRPKPFQIVEFGPGNGTLMDDMCRVFLRFSEMIDNFSIHFIEQSSTLAKLQEKKLCASASVDNTKSEDVPYFNRNVTKNGVPIFWYTHVDDVPAEFTIYVAHEFLDALPIHKFQKVKDKWHEVLVDIDETKPNSFRYVLSHGPTPNSQVLISENETREHVEVGADAAILASALAERMERDGGFGLFIDYGHNGTKTDTFRAFKEHKLHDPLCDPGTADLTADVDFSYIRQNVQQKAMTFGPVTQEKFLKSMEIEARLQELLRANPKNMDELLQVFKKLTSPSEMGERFKAFSMFPLVLRECNPNFVPAGFH</sequence>
<reference evidence="8" key="2">
    <citation type="submission" date="2015-02" db="UniProtKB">
        <authorList>
            <consortium name="EnsemblMetazoa"/>
        </authorList>
    </citation>
    <scope>IDENTIFICATION</scope>
</reference>
<dbReference type="InterPro" id="IPR029063">
    <property type="entry name" value="SAM-dependent_MTases_sf"/>
</dbReference>
<evidence type="ECO:0000256" key="6">
    <source>
        <dbReference type="ARBA" id="ARBA00048612"/>
    </source>
</evidence>
<dbReference type="PhylomeDB" id="T1JN65"/>
<dbReference type="PANTHER" id="PTHR12049:SF7">
    <property type="entry name" value="PROTEIN ARGININE METHYLTRANSFERASE NDUFAF7, MITOCHONDRIAL"/>
    <property type="match status" value="1"/>
</dbReference>
<evidence type="ECO:0000313" key="9">
    <source>
        <dbReference type="Proteomes" id="UP000014500"/>
    </source>
</evidence>
<comment type="catalytic activity">
    <reaction evidence="6 7">
        <text>L-arginyl-[protein] + 2 S-adenosyl-L-methionine = N(omega),N(omega)'-dimethyl-L-arginyl-[protein] + 2 S-adenosyl-L-homocysteine + 2 H(+)</text>
        <dbReference type="Rhea" id="RHEA:48108"/>
        <dbReference type="Rhea" id="RHEA-COMP:10532"/>
        <dbReference type="Rhea" id="RHEA-COMP:11992"/>
        <dbReference type="ChEBI" id="CHEBI:15378"/>
        <dbReference type="ChEBI" id="CHEBI:29965"/>
        <dbReference type="ChEBI" id="CHEBI:57856"/>
        <dbReference type="ChEBI" id="CHEBI:59789"/>
        <dbReference type="ChEBI" id="CHEBI:88221"/>
        <dbReference type="EC" id="2.1.1.320"/>
    </reaction>
</comment>
<accession>T1JN65</accession>
<dbReference type="PANTHER" id="PTHR12049">
    <property type="entry name" value="PROTEIN ARGININE METHYLTRANSFERASE NDUFAF7, MITOCHONDRIAL"/>
    <property type="match status" value="1"/>
</dbReference>
<comment type="function">
    <text evidence="7">Arginine methyltransferase involved in the assembly or stability of mitochondrial NADH:ubiquinone oxidoreductase complex (complex I).</text>
</comment>
<protein>
    <recommendedName>
        <fullName evidence="7">Protein arginine methyltransferase NDUFAF7</fullName>
        <ecNumber evidence="7">2.1.1.320</ecNumber>
    </recommendedName>
</protein>
<evidence type="ECO:0000313" key="8">
    <source>
        <dbReference type="EnsemblMetazoa" id="SMAR015294-PA"/>
    </source>
</evidence>
<dbReference type="EC" id="2.1.1.320" evidence="7"/>
<dbReference type="STRING" id="126957.T1JN65"/>
<evidence type="ECO:0000256" key="5">
    <source>
        <dbReference type="ARBA" id="ARBA00023128"/>
    </source>
</evidence>
<evidence type="ECO:0000256" key="3">
    <source>
        <dbReference type="ARBA" id="ARBA00022603"/>
    </source>
</evidence>
<proteinExistence type="inferred from homology"/>
<dbReference type="Proteomes" id="UP000014500">
    <property type="component" value="Unassembled WGS sequence"/>
</dbReference>
<dbReference type="GO" id="GO:0032981">
    <property type="term" value="P:mitochondrial respiratory chain complex I assembly"/>
    <property type="evidence" value="ECO:0007669"/>
    <property type="project" value="TreeGrafter"/>
</dbReference>
<dbReference type="AlphaFoldDB" id="T1JN65"/>
<dbReference type="Pfam" id="PF02636">
    <property type="entry name" value="Methyltransf_28"/>
    <property type="match status" value="1"/>
</dbReference>
<keyword evidence="4 7" id="KW-0808">Transferase</keyword>
<name>T1JN65_STRMM</name>
<dbReference type="OMA" id="YYHPQRN"/>
<evidence type="ECO:0000256" key="1">
    <source>
        <dbReference type="ARBA" id="ARBA00004173"/>
    </source>
</evidence>
<comment type="similarity">
    <text evidence="2 7">Belongs to the NDUFAF7 family.</text>
</comment>
<dbReference type="GO" id="GO:0035243">
    <property type="term" value="F:protein-arginine omega-N symmetric methyltransferase activity"/>
    <property type="evidence" value="ECO:0007669"/>
    <property type="project" value="UniProtKB-EC"/>
</dbReference>
<dbReference type="InterPro" id="IPR038375">
    <property type="entry name" value="NDUFAF7_sf"/>
</dbReference>
<keyword evidence="5 7" id="KW-0496">Mitochondrion</keyword>
<evidence type="ECO:0000256" key="4">
    <source>
        <dbReference type="ARBA" id="ARBA00022679"/>
    </source>
</evidence>
<dbReference type="GO" id="GO:0005739">
    <property type="term" value="C:mitochondrion"/>
    <property type="evidence" value="ECO:0007669"/>
    <property type="project" value="UniProtKB-SubCell"/>
</dbReference>
<dbReference type="GO" id="GO:0032259">
    <property type="term" value="P:methylation"/>
    <property type="evidence" value="ECO:0007669"/>
    <property type="project" value="UniProtKB-KW"/>
</dbReference>
<dbReference type="InterPro" id="IPR003788">
    <property type="entry name" value="NDUFAF7"/>
</dbReference>
<dbReference type="SUPFAM" id="SSF53335">
    <property type="entry name" value="S-adenosyl-L-methionine-dependent methyltransferases"/>
    <property type="match status" value="1"/>
</dbReference>
<dbReference type="eggNOG" id="KOG2901">
    <property type="taxonomic scope" value="Eukaryota"/>
</dbReference>
<dbReference type="EMBL" id="JH431312">
    <property type="status" value="NOT_ANNOTATED_CDS"/>
    <property type="molecule type" value="Genomic_DNA"/>
</dbReference>
<organism evidence="8 9">
    <name type="scientific">Strigamia maritima</name>
    <name type="common">European centipede</name>
    <name type="synonym">Geophilus maritimus</name>
    <dbReference type="NCBI Taxonomy" id="126957"/>
    <lineage>
        <taxon>Eukaryota</taxon>
        <taxon>Metazoa</taxon>
        <taxon>Ecdysozoa</taxon>
        <taxon>Arthropoda</taxon>
        <taxon>Myriapoda</taxon>
        <taxon>Chilopoda</taxon>
        <taxon>Pleurostigmophora</taxon>
        <taxon>Geophilomorpha</taxon>
        <taxon>Linotaeniidae</taxon>
        <taxon>Strigamia</taxon>
    </lineage>
</organism>
<dbReference type="HOGENOM" id="CLU_024840_3_1_1"/>
<evidence type="ECO:0000256" key="2">
    <source>
        <dbReference type="ARBA" id="ARBA00005891"/>
    </source>
</evidence>
<evidence type="ECO:0000256" key="7">
    <source>
        <dbReference type="RuleBase" id="RU364114"/>
    </source>
</evidence>
<dbReference type="EnsemblMetazoa" id="SMAR015294-RA">
    <property type="protein sequence ID" value="SMAR015294-PA"/>
    <property type="gene ID" value="SMAR015294"/>
</dbReference>
<reference evidence="9" key="1">
    <citation type="submission" date="2011-05" db="EMBL/GenBank/DDBJ databases">
        <authorList>
            <person name="Richards S.R."/>
            <person name="Qu J."/>
            <person name="Jiang H."/>
            <person name="Jhangiani S.N."/>
            <person name="Agravi P."/>
            <person name="Goodspeed R."/>
            <person name="Gross S."/>
            <person name="Mandapat C."/>
            <person name="Jackson L."/>
            <person name="Mathew T."/>
            <person name="Pu L."/>
            <person name="Thornton R."/>
            <person name="Saada N."/>
            <person name="Wilczek-Boney K.B."/>
            <person name="Lee S."/>
            <person name="Kovar C."/>
            <person name="Wu Y."/>
            <person name="Scherer S.E."/>
            <person name="Worley K.C."/>
            <person name="Muzny D.M."/>
            <person name="Gibbs R."/>
        </authorList>
    </citation>
    <scope>NUCLEOTIDE SEQUENCE</scope>
    <source>
        <strain evidence="9">Brora</strain>
    </source>
</reference>
<keyword evidence="3 7" id="KW-0489">Methyltransferase</keyword>
<keyword evidence="9" id="KW-1185">Reference proteome</keyword>
<dbReference type="Gene3D" id="3.40.50.12710">
    <property type="match status" value="1"/>
</dbReference>